<keyword evidence="1" id="KW-0614">Plasmid</keyword>
<sequence>MKAEQAKSIAEEAIRLANEAELKELEPLFNDIKQAASTGKTSIMVEALSPLIRKHLSKHGYTVRPAIKPQKAIRLIGRIRMILPHKSINSDNLNL</sequence>
<dbReference type="RefSeq" id="WP_185269934.1">
    <property type="nucleotide sequence ID" value="NZ_CP055155.1"/>
</dbReference>
<reference evidence="1 2" key="1">
    <citation type="journal article" date="2018" name="Int. J. Syst. Evol. Microbiol.">
        <title>Adhaeribacter swui sp. nov., isolated from wet mud.</title>
        <authorList>
            <person name="Kim D.U."/>
            <person name="Kim K.W."/>
            <person name="Kang M.S."/>
            <person name="Kim J.Y."/>
            <person name="Jang J.H."/>
            <person name="Kim M.K."/>
        </authorList>
    </citation>
    <scope>NUCLEOTIDE SEQUENCE [LARGE SCALE GENOMIC DNA]</scope>
    <source>
        <strain evidence="1 2">KCTC 52873</strain>
        <plasmid evidence="1">unnamed2</plasmid>
    </source>
</reference>
<proteinExistence type="predicted"/>
<name>A0A7G7G2I4_9BACT</name>
<geneLocation type="plasmid" evidence="1 2">
    <name>unnamed2</name>
</geneLocation>
<dbReference type="EMBL" id="CP055155">
    <property type="protein sequence ID" value="QNF31368.1"/>
    <property type="molecule type" value="Genomic_DNA"/>
</dbReference>
<keyword evidence="2" id="KW-1185">Reference proteome</keyword>
<evidence type="ECO:0000313" key="1">
    <source>
        <dbReference type="EMBL" id="QNF31368.1"/>
    </source>
</evidence>
<gene>
    <name evidence="1" type="ORF">HUW51_01010</name>
</gene>
<dbReference type="KEGG" id="aswu:HUW51_01010"/>
<protein>
    <submittedName>
        <fullName evidence="1">Uncharacterized protein</fullName>
    </submittedName>
</protein>
<evidence type="ECO:0000313" key="2">
    <source>
        <dbReference type="Proteomes" id="UP000515237"/>
    </source>
</evidence>
<dbReference type="Proteomes" id="UP000515237">
    <property type="component" value="Plasmid unnamed2"/>
</dbReference>
<accession>A0A7G7G2I4</accession>
<dbReference type="AlphaFoldDB" id="A0A7G7G2I4"/>
<organism evidence="1 2">
    <name type="scientific">Adhaeribacter swui</name>
    <dbReference type="NCBI Taxonomy" id="2086471"/>
    <lineage>
        <taxon>Bacteria</taxon>
        <taxon>Pseudomonadati</taxon>
        <taxon>Bacteroidota</taxon>
        <taxon>Cytophagia</taxon>
        <taxon>Cytophagales</taxon>
        <taxon>Hymenobacteraceae</taxon>
        <taxon>Adhaeribacter</taxon>
    </lineage>
</organism>